<gene>
    <name evidence="4" type="ORF">CANINC_000974</name>
</gene>
<feature type="compositionally biased region" description="Polar residues" evidence="2">
    <location>
        <begin position="764"/>
        <end position="776"/>
    </location>
</feature>
<reference evidence="4 5" key="1">
    <citation type="journal article" date="2019" name="Front. Genet.">
        <title>Whole-Genome Sequencing of the Opportunistic Yeast Pathogen Candida inconspicua Uncovers Its Hybrid Origin.</title>
        <authorList>
            <person name="Mixao V."/>
            <person name="Hansen A.P."/>
            <person name="Saus E."/>
            <person name="Boekhout T."/>
            <person name="Lass-Florl C."/>
            <person name="Gabaldon T."/>
        </authorList>
    </citation>
    <scope>NUCLEOTIDE SEQUENCE [LARGE SCALE GENOMIC DNA]</scope>
    <source>
        <strain evidence="4 5">CBS 180</strain>
    </source>
</reference>
<dbReference type="PROSITE" id="PS51126">
    <property type="entry name" value="DILUTE"/>
    <property type="match status" value="1"/>
</dbReference>
<dbReference type="STRING" id="52247.A0A4T0X5B1"/>
<comment type="caution">
    <text evidence="4">The sequence shown here is derived from an EMBL/GenBank/DDBJ whole genome shotgun (WGS) entry which is preliminary data.</text>
</comment>
<dbReference type="SMART" id="SM01132">
    <property type="entry name" value="DIL"/>
    <property type="match status" value="1"/>
</dbReference>
<feature type="domain" description="Dilute" evidence="3">
    <location>
        <begin position="327"/>
        <end position="651"/>
    </location>
</feature>
<dbReference type="SUPFAM" id="SSF48403">
    <property type="entry name" value="Ankyrin repeat"/>
    <property type="match status" value="1"/>
</dbReference>
<accession>A0A4T0X5B1</accession>
<dbReference type="GO" id="GO:0051020">
    <property type="term" value="F:GTPase binding"/>
    <property type="evidence" value="ECO:0007669"/>
    <property type="project" value="TreeGrafter"/>
</dbReference>
<feature type="repeat" description="ANK" evidence="1">
    <location>
        <begin position="76"/>
        <end position="108"/>
    </location>
</feature>
<dbReference type="InterPro" id="IPR052072">
    <property type="entry name" value="Vascular_dev_regulator"/>
</dbReference>
<dbReference type="InterPro" id="IPR002710">
    <property type="entry name" value="Dilute_dom"/>
</dbReference>
<dbReference type="EMBL" id="SELW01000142">
    <property type="protein sequence ID" value="TID30463.1"/>
    <property type="molecule type" value="Genomic_DNA"/>
</dbReference>
<proteinExistence type="predicted"/>
<dbReference type="Pfam" id="PF12796">
    <property type="entry name" value="Ank_2"/>
    <property type="match status" value="1"/>
</dbReference>
<evidence type="ECO:0000259" key="3">
    <source>
        <dbReference type="PROSITE" id="PS51126"/>
    </source>
</evidence>
<dbReference type="PROSITE" id="PS50088">
    <property type="entry name" value="ANK_REPEAT"/>
    <property type="match status" value="1"/>
</dbReference>
<sequence length="822" mass="94397">MDPWSAISSATSFLSTKDITFSQVLAAKKALQILADNKDTVLPIVQLCLACSENDAYTIKELLSQNKDLLKAHDNKGLTPLIYAICFHNLECIELLLTFDVDCNEPDNLIGWTPAMWATHLDYLDVLKRLIAYNADPTKRVGKSMKNAIDLMKPGSECEEYLKIHGYTIQNTTSYKLNEVSNDLHNLSLGPTLTVNHEPKFINDSDFTKDDSFIPISTFNFNSVEKGQYIKFNDDSIREIMDYVFKLPKIHHSKPLYPSSIVFQCMRYAENKLASGGMVESLIDLYLTRIRGIIGTQSGFVQFFGLKEKKELEKKRKKEKDNTPIPPQVDIVTISYWISALNHLYYFLIRDLACNFLPKYPTILQEIVNTLQSLITKLAFIIDARLEPLLEPCLLDHTTTPDLDVMYKNDWKIFKNKHKNTKTSYEEILDMLYPPSYSEQMKPSPLKVIQTLGALVYVLELFHISDLIKQQCLSAVFHYIGCTLFNRIISSKRYCSRVKGMEIRLNLSHLEDWLRANNFQPFFDEDGNFNTLLSWKGDGFPDKLVEKPVGFLSNVCRYNGDRRSPTDATYYMNPLYQIGVYCLQPVIELTEWLQVMTVIQDLDSLQDILEKFEVLASSTIVQVIRNYHYEVEEKKFSKKLKKWLKENPHNEDLEEMKNKGVYYKDDTCLVLNQTFTFPLSLPNQVQLLHQYGADFKHIDNAKLLANQPHIPLDIRDQVETIVDENNDNNENDEYEINNVTEESDDEIDIAATGQSASYEGDNATAENNSFSNTGWESPSVRDVETDTDPVVSVSDDISNLFKNVTVPSMTARKTWEEDNPWV</sequence>
<dbReference type="PANTHER" id="PTHR16027:SF6">
    <property type="entry name" value="DILUTE DOMAIN-CONTAINING PROTEIN"/>
    <property type="match status" value="1"/>
</dbReference>
<evidence type="ECO:0000313" key="5">
    <source>
        <dbReference type="Proteomes" id="UP000307173"/>
    </source>
</evidence>
<dbReference type="Proteomes" id="UP000307173">
    <property type="component" value="Unassembled WGS sequence"/>
</dbReference>
<protein>
    <recommendedName>
        <fullName evidence="3">Dilute domain-containing protein</fullName>
    </recommendedName>
</protein>
<evidence type="ECO:0000313" key="4">
    <source>
        <dbReference type="EMBL" id="TID30463.1"/>
    </source>
</evidence>
<dbReference type="Gene3D" id="1.25.40.20">
    <property type="entry name" value="Ankyrin repeat-containing domain"/>
    <property type="match status" value="1"/>
</dbReference>
<evidence type="ECO:0000256" key="1">
    <source>
        <dbReference type="PROSITE-ProRule" id="PRU00023"/>
    </source>
</evidence>
<feature type="region of interest" description="Disordered" evidence="2">
    <location>
        <begin position="759"/>
        <end position="786"/>
    </location>
</feature>
<dbReference type="OrthoDB" id="426293at2759"/>
<dbReference type="Pfam" id="PF01843">
    <property type="entry name" value="DIL"/>
    <property type="match status" value="1"/>
</dbReference>
<keyword evidence="5" id="KW-1185">Reference proteome</keyword>
<dbReference type="SMART" id="SM00248">
    <property type="entry name" value="ANK"/>
    <property type="match status" value="2"/>
</dbReference>
<organism evidence="4 5">
    <name type="scientific">Pichia inconspicua</name>
    <dbReference type="NCBI Taxonomy" id="52247"/>
    <lineage>
        <taxon>Eukaryota</taxon>
        <taxon>Fungi</taxon>
        <taxon>Dikarya</taxon>
        <taxon>Ascomycota</taxon>
        <taxon>Saccharomycotina</taxon>
        <taxon>Pichiomycetes</taxon>
        <taxon>Pichiales</taxon>
        <taxon>Pichiaceae</taxon>
        <taxon>Pichia</taxon>
    </lineage>
</organism>
<dbReference type="InterPro" id="IPR002110">
    <property type="entry name" value="Ankyrin_rpt"/>
</dbReference>
<keyword evidence="1" id="KW-0040">ANK repeat</keyword>
<dbReference type="PANTHER" id="PTHR16027">
    <property type="entry name" value="DILUTE DOMAIN-CONTAINING PROTEIN YPR089W"/>
    <property type="match status" value="1"/>
</dbReference>
<name>A0A4T0X5B1_9ASCO</name>
<evidence type="ECO:0000256" key="2">
    <source>
        <dbReference type="SAM" id="MobiDB-lite"/>
    </source>
</evidence>
<dbReference type="InterPro" id="IPR036770">
    <property type="entry name" value="Ankyrin_rpt-contain_sf"/>
</dbReference>
<dbReference type="AlphaFoldDB" id="A0A4T0X5B1"/>